<dbReference type="RefSeq" id="WP_200085269.1">
    <property type="nucleotide sequence ID" value="NZ_CP054706.1"/>
</dbReference>
<keyword evidence="6 7" id="KW-0472">Membrane</keyword>
<protein>
    <submittedName>
        <fullName evidence="8">Permease</fullName>
    </submittedName>
</protein>
<feature type="transmembrane region" description="Helical" evidence="7">
    <location>
        <begin position="127"/>
        <end position="150"/>
    </location>
</feature>
<dbReference type="InterPro" id="IPR052923">
    <property type="entry name" value="UPF0718"/>
</dbReference>
<organism evidence="8 9">
    <name type="scientific">Salicibibacter cibi</name>
    <dbReference type="NCBI Taxonomy" id="2743001"/>
    <lineage>
        <taxon>Bacteria</taxon>
        <taxon>Bacillati</taxon>
        <taxon>Bacillota</taxon>
        <taxon>Bacilli</taxon>
        <taxon>Bacillales</taxon>
        <taxon>Bacillaceae</taxon>
        <taxon>Salicibibacter</taxon>
    </lineage>
</organism>
<evidence type="ECO:0000256" key="4">
    <source>
        <dbReference type="ARBA" id="ARBA00022692"/>
    </source>
</evidence>
<sequence>MRNQHGGTFLKDSLGILILFLFFAALIFAEPFQSLEEVQAIPTSLLQAHSIFLSIVLEAFPFLLMGVLFSSLVQVFVKEDWIHRVLPRSPMVALLPATMVGILLPICECAVVPVVRRLIRKGLPLHLGIVIMMSMPILNPIVAASTFFAFQNNLSILYWRMGLAIVLSILIGGIVYRLLKNRQPLRSQPPVHGTGCQHDHDHSQHRLTQGLYHAIDEFFMVGKYFIIGAFIASVFQTFFDRQLLFSIGDDAVASTIAMMGLAYLLSLCAEADAFVAASFGSTFTNGSLLAFLVYGPMIDLKNTIMMLALFKARVVFVVIGTTTVIVFTAIMFLHPLL</sequence>
<keyword evidence="5 7" id="KW-1133">Transmembrane helix</keyword>
<dbReference type="Proteomes" id="UP000595349">
    <property type="component" value="Chromosome"/>
</dbReference>
<dbReference type="InterPro" id="IPR005524">
    <property type="entry name" value="DUF318"/>
</dbReference>
<evidence type="ECO:0000256" key="5">
    <source>
        <dbReference type="ARBA" id="ARBA00022989"/>
    </source>
</evidence>
<dbReference type="GO" id="GO:0005886">
    <property type="term" value="C:plasma membrane"/>
    <property type="evidence" value="ECO:0007669"/>
    <property type="project" value="UniProtKB-SubCell"/>
</dbReference>
<evidence type="ECO:0000256" key="3">
    <source>
        <dbReference type="ARBA" id="ARBA00022475"/>
    </source>
</evidence>
<feature type="transmembrane region" description="Helical" evidence="7">
    <location>
        <begin position="156"/>
        <end position="179"/>
    </location>
</feature>
<dbReference type="EMBL" id="CP054706">
    <property type="protein sequence ID" value="QQK80902.1"/>
    <property type="molecule type" value="Genomic_DNA"/>
</dbReference>
<evidence type="ECO:0000256" key="7">
    <source>
        <dbReference type="SAM" id="Phobius"/>
    </source>
</evidence>
<feature type="transmembrane region" description="Helical" evidence="7">
    <location>
        <begin position="12"/>
        <end position="29"/>
    </location>
</feature>
<feature type="transmembrane region" description="Helical" evidence="7">
    <location>
        <begin position="93"/>
        <end position="115"/>
    </location>
</feature>
<keyword evidence="3" id="KW-1003">Cell membrane</keyword>
<dbReference type="PANTHER" id="PTHR34184:SF4">
    <property type="entry name" value="UPF0718 PROTEIN YCGR"/>
    <property type="match status" value="1"/>
</dbReference>
<dbReference type="PANTHER" id="PTHR34184">
    <property type="entry name" value="UPF0718 PROTEIN YCGR"/>
    <property type="match status" value="1"/>
</dbReference>
<evidence type="ECO:0000256" key="2">
    <source>
        <dbReference type="ARBA" id="ARBA00006386"/>
    </source>
</evidence>
<dbReference type="KEGG" id="scib:HUG20_14045"/>
<feature type="transmembrane region" description="Helical" evidence="7">
    <location>
        <begin position="50"/>
        <end position="73"/>
    </location>
</feature>
<evidence type="ECO:0000256" key="6">
    <source>
        <dbReference type="ARBA" id="ARBA00023136"/>
    </source>
</evidence>
<feature type="transmembrane region" description="Helical" evidence="7">
    <location>
        <begin position="221"/>
        <end position="239"/>
    </location>
</feature>
<keyword evidence="4 7" id="KW-0812">Transmembrane</keyword>
<feature type="transmembrane region" description="Helical" evidence="7">
    <location>
        <begin position="251"/>
        <end position="269"/>
    </location>
</feature>
<keyword evidence="9" id="KW-1185">Reference proteome</keyword>
<proteinExistence type="inferred from homology"/>
<gene>
    <name evidence="8" type="ORF">HUG20_14045</name>
</gene>
<evidence type="ECO:0000256" key="1">
    <source>
        <dbReference type="ARBA" id="ARBA00004651"/>
    </source>
</evidence>
<comment type="subcellular location">
    <subcellularLocation>
        <location evidence="1">Cell membrane</location>
        <topology evidence="1">Multi-pass membrane protein</topology>
    </subcellularLocation>
</comment>
<evidence type="ECO:0000313" key="9">
    <source>
        <dbReference type="Proteomes" id="UP000595349"/>
    </source>
</evidence>
<dbReference type="Pfam" id="PF03773">
    <property type="entry name" value="ArsP_1"/>
    <property type="match status" value="1"/>
</dbReference>
<evidence type="ECO:0000313" key="8">
    <source>
        <dbReference type="EMBL" id="QQK80902.1"/>
    </source>
</evidence>
<comment type="similarity">
    <text evidence="2">Belongs to the UPF0718 family.</text>
</comment>
<name>A0A7T6ZCK9_9BACI</name>
<accession>A0A7T6ZCK9</accession>
<reference evidence="8 9" key="1">
    <citation type="submission" date="2020-06" db="EMBL/GenBank/DDBJ databases">
        <title>Genomic analysis of Salicibibacter sp. NKC21-4.</title>
        <authorList>
            <person name="Oh Y.J."/>
        </authorList>
    </citation>
    <scope>NUCLEOTIDE SEQUENCE [LARGE SCALE GENOMIC DNA]</scope>
    <source>
        <strain evidence="8 9">NKC21-4</strain>
    </source>
</reference>
<feature type="transmembrane region" description="Helical" evidence="7">
    <location>
        <begin position="314"/>
        <end position="333"/>
    </location>
</feature>
<feature type="transmembrane region" description="Helical" evidence="7">
    <location>
        <begin position="274"/>
        <end position="294"/>
    </location>
</feature>
<dbReference type="AlphaFoldDB" id="A0A7T6ZCK9"/>